<dbReference type="RefSeq" id="WP_093031630.1">
    <property type="nucleotide sequence ID" value="NZ_FOAG01000001.1"/>
</dbReference>
<dbReference type="OrthoDB" id="9810140at2"/>
<feature type="compositionally biased region" description="Acidic residues" evidence="1">
    <location>
        <begin position="132"/>
        <end position="150"/>
    </location>
</feature>
<feature type="domain" description="HTH merR-type" evidence="2">
    <location>
        <begin position="10"/>
        <end position="78"/>
    </location>
</feature>
<feature type="region of interest" description="Disordered" evidence="1">
    <location>
        <begin position="124"/>
        <end position="199"/>
    </location>
</feature>
<evidence type="ECO:0000259" key="2">
    <source>
        <dbReference type="PROSITE" id="PS50937"/>
    </source>
</evidence>
<dbReference type="GO" id="GO:0003677">
    <property type="term" value="F:DNA binding"/>
    <property type="evidence" value="ECO:0007669"/>
    <property type="project" value="InterPro"/>
</dbReference>
<reference evidence="3 4" key="1">
    <citation type="submission" date="2016-10" db="EMBL/GenBank/DDBJ databases">
        <authorList>
            <person name="de Groot N.N."/>
        </authorList>
    </citation>
    <scope>NUCLEOTIDE SEQUENCE [LARGE SCALE GENOMIC DNA]</scope>
    <source>
        <strain evidence="3 4">DSM 100674</strain>
    </source>
</reference>
<dbReference type="STRING" id="1287727.SAMN05443999_101577"/>
<dbReference type="InterPro" id="IPR000551">
    <property type="entry name" value="MerR-type_HTH_dom"/>
</dbReference>
<dbReference type="GO" id="GO:0006355">
    <property type="term" value="P:regulation of DNA-templated transcription"/>
    <property type="evidence" value="ECO:0007669"/>
    <property type="project" value="InterPro"/>
</dbReference>
<accession>A0A1H7HRV3</accession>
<dbReference type="Pfam" id="PF13411">
    <property type="entry name" value="MerR_1"/>
    <property type="match status" value="1"/>
</dbReference>
<sequence>MAKSVDAFRTISEVAEWLEVPPHVLRFWESKFSQVKPVKRAGGRRYYRPTDMLLLGGIKMLLHDEGMTIKGVQKLLREQGVRHVSEFSQALDDLTGEEESGIALDVTEEAPAAAQVLRFDRVGRAQDRSAAEDAEEVTGEEEAPPPDMPEEVAVPEQVAPEDGAKTPAEGREAAAAPRPLPDLPEDADDDMPAAPAGPLTALAALRQPLAPGDAARLQPFVERLRALAASSAPDARGRE</sequence>
<dbReference type="SMART" id="SM00422">
    <property type="entry name" value="HTH_MERR"/>
    <property type="match status" value="1"/>
</dbReference>
<evidence type="ECO:0000256" key="1">
    <source>
        <dbReference type="SAM" id="MobiDB-lite"/>
    </source>
</evidence>
<dbReference type="EMBL" id="FOAG01000001">
    <property type="protein sequence ID" value="SEK51740.1"/>
    <property type="molecule type" value="Genomic_DNA"/>
</dbReference>
<proteinExistence type="predicted"/>
<dbReference type="PROSITE" id="PS50937">
    <property type="entry name" value="HTH_MERR_2"/>
    <property type="match status" value="1"/>
</dbReference>
<dbReference type="SUPFAM" id="SSF46955">
    <property type="entry name" value="Putative DNA-binding domain"/>
    <property type="match status" value="1"/>
</dbReference>
<feature type="compositionally biased region" description="Basic and acidic residues" evidence="1">
    <location>
        <begin position="162"/>
        <end position="172"/>
    </location>
</feature>
<keyword evidence="4" id="KW-1185">Reference proteome</keyword>
<dbReference type="Gene3D" id="1.10.1660.10">
    <property type="match status" value="1"/>
</dbReference>
<gene>
    <name evidence="3" type="ORF">SAMN05443999_101577</name>
</gene>
<protein>
    <submittedName>
        <fullName evidence="3">MerR HTH family regulatory protein</fullName>
    </submittedName>
</protein>
<dbReference type="InterPro" id="IPR009061">
    <property type="entry name" value="DNA-bd_dom_put_sf"/>
</dbReference>
<dbReference type="CDD" id="cd04765">
    <property type="entry name" value="HTH_MlrA-like_sg2"/>
    <property type="match status" value="1"/>
</dbReference>
<feature type="compositionally biased region" description="Low complexity" evidence="1">
    <location>
        <begin position="151"/>
        <end position="161"/>
    </location>
</feature>
<evidence type="ECO:0000313" key="3">
    <source>
        <dbReference type="EMBL" id="SEK51740.1"/>
    </source>
</evidence>
<dbReference type="Proteomes" id="UP000199582">
    <property type="component" value="Unassembled WGS sequence"/>
</dbReference>
<organism evidence="3 4">
    <name type="scientific">Roseovarius azorensis</name>
    <dbReference type="NCBI Taxonomy" id="1287727"/>
    <lineage>
        <taxon>Bacteria</taxon>
        <taxon>Pseudomonadati</taxon>
        <taxon>Pseudomonadota</taxon>
        <taxon>Alphaproteobacteria</taxon>
        <taxon>Rhodobacterales</taxon>
        <taxon>Roseobacteraceae</taxon>
        <taxon>Roseovarius</taxon>
    </lineage>
</organism>
<name>A0A1H7HRV3_9RHOB</name>
<dbReference type="AlphaFoldDB" id="A0A1H7HRV3"/>
<evidence type="ECO:0000313" key="4">
    <source>
        <dbReference type="Proteomes" id="UP000199582"/>
    </source>
</evidence>